<gene>
    <name evidence="1" type="ORF">BT63DRAFT_449909</name>
</gene>
<evidence type="ECO:0000313" key="1">
    <source>
        <dbReference type="EMBL" id="KAF2674918.1"/>
    </source>
</evidence>
<reference evidence="1" key="1">
    <citation type="journal article" date="2020" name="Stud. Mycol.">
        <title>101 Dothideomycetes genomes: a test case for predicting lifestyles and emergence of pathogens.</title>
        <authorList>
            <person name="Haridas S."/>
            <person name="Albert R."/>
            <person name="Binder M."/>
            <person name="Bloem J."/>
            <person name="Labutti K."/>
            <person name="Salamov A."/>
            <person name="Andreopoulos B."/>
            <person name="Baker S."/>
            <person name="Barry K."/>
            <person name="Bills G."/>
            <person name="Bluhm B."/>
            <person name="Cannon C."/>
            <person name="Castanera R."/>
            <person name="Culley D."/>
            <person name="Daum C."/>
            <person name="Ezra D."/>
            <person name="Gonzalez J."/>
            <person name="Henrissat B."/>
            <person name="Kuo A."/>
            <person name="Liang C."/>
            <person name="Lipzen A."/>
            <person name="Lutzoni F."/>
            <person name="Magnuson J."/>
            <person name="Mondo S."/>
            <person name="Nolan M."/>
            <person name="Ohm R."/>
            <person name="Pangilinan J."/>
            <person name="Park H.-J."/>
            <person name="Ramirez L."/>
            <person name="Alfaro M."/>
            <person name="Sun H."/>
            <person name="Tritt A."/>
            <person name="Yoshinaga Y."/>
            <person name="Zwiers L.-H."/>
            <person name="Turgeon B."/>
            <person name="Goodwin S."/>
            <person name="Spatafora J."/>
            <person name="Crous P."/>
            <person name="Grigoriev I."/>
        </authorList>
    </citation>
    <scope>NUCLEOTIDE SEQUENCE</scope>
    <source>
        <strain evidence="1">CBS 115976</strain>
    </source>
</reference>
<dbReference type="OrthoDB" id="5427059at2759"/>
<dbReference type="Proteomes" id="UP000799302">
    <property type="component" value="Unassembled WGS sequence"/>
</dbReference>
<keyword evidence="2" id="KW-1185">Reference proteome</keyword>
<proteinExistence type="predicted"/>
<dbReference type="AlphaFoldDB" id="A0A6A6UV15"/>
<dbReference type="EMBL" id="MU004230">
    <property type="protein sequence ID" value="KAF2674918.1"/>
    <property type="molecule type" value="Genomic_DNA"/>
</dbReference>
<evidence type="ECO:0008006" key="3">
    <source>
        <dbReference type="Google" id="ProtNLM"/>
    </source>
</evidence>
<sequence>MEVSAAPTLTTLPAEIILLILHAIPNRKDLFAATLTCHHIRSIFLESESAITWQILKRELDDDTYDNLGEAALYLETAYWADQADRQENWPTYVTCRLPLLALSPRCFPVDRWTLREAEAMCQFNLIVVRWTDEFIARAHWKMYEYDYTEFDEEMDDPEERYVKPNDQETARIYRAFWRYQIYCNVFHPVQSKNGVHDCPIGMEHQQALFFNHFLPWEIEQIACVEAFVYSEVSRNFNYMLQEPENWTDFKKHTECRLGLSHLDNYYQRLLSFGLDECLFFVYWEPPIKAMVLPYANQECPEELYFFLSDALLFMMEAGKYGRKALSEMSRDEEAKLFPTSLIPNDNDPGPEKAWRLMVRDRLALPDFTSRSVEHSRHVGYVFWDEKTAKKLDFMTWEKRKRTNITRSEYLYDIV</sequence>
<name>A0A6A6UV15_9PEZI</name>
<evidence type="ECO:0000313" key="2">
    <source>
        <dbReference type="Proteomes" id="UP000799302"/>
    </source>
</evidence>
<protein>
    <recommendedName>
        <fullName evidence="3">F-box domain-containing protein</fullName>
    </recommendedName>
</protein>
<organism evidence="1 2">
    <name type="scientific">Microthyrium microscopicum</name>
    <dbReference type="NCBI Taxonomy" id="703497"/>
    <lineage>
        <taxon>Eukaryota</taxon>
        <taxon>Fungi</taxon>
        <taxon>Dikarya</taxon>
        <taxon>Ascomycota</taxon>
        <taxon>Pezizomycotina</taxon>
        <taxon>Dothideomycetes</taxon>
        <taxon>Dothideomycetes incertae sedis</taxon>
        <taxon>Microthyriales</taxon>
        <taxon>Microthyriaceae</taxon>
        <taxon>Microthyrium</taxon>
    </lineage>
</organism>
<accession>A0A6A6UV15</accession>